<dbReference type="KEGG" id="kphy:AOZ06_41995"/>
<keyword evidence="2" id="KW-1185">Reference proteome</keyword>
<proteinExistence type="predicted"/>
<accession>A0A0N9ID43</accession>
<dbReference type="Proteomes" id="UP000063699">
    <property type="component" value="Chromosome"/>
</dbReference>
<dbReference type="RefSeq" id="WP_054294454.1">
    <property type="nucleotide sequence ID" value="NZ_CP012752.1"/>
</dbReference>
<dbReference type="EMBL" id="CP012752">
    <property type="protein sequence ID" value="ALG12562.1"/>
    <property type="molecule type" value="Genomic_DNA"/>
</dbReference>
<dbReference type="OrthoDB" id="3698952at2"/>
<organism evidence="1 2">
    <name type="scientific">Kibdelosporangium phytohabitans</name>
    <dbReference type="NCBI Taxonomy" id="860235"/>
    <lineage>
        <taxon>Bacteria</taxon>
        <taxon>Bacillati</taxon>
        <taxon>Actinomycetota</taxon>
        <taxon>Actinomycetes</taxon>
        <taxon>Pseudonocardiales</taxon>
        <taxon>Pseudonocardiaceae</taxon>
        <taxon>Kibdelosporangium</taxon>
    </lineage>
</organism>
<dbReference type="STRING" id="860235.AOZ06_41995"/>
<evidence type="ECO:0008006" key="3">
    <source>
        <dbReference type="Google" id="ProtNLM"/>
    </source>
</evidence>
<gene>
    <name evidence="1" type="ORF">AOZ06_41995</name>
</gene>
<dbReference type="AlphaFoldDB" id="A0A0N9ID43"/>
<sequence>MNFDVTHPWRFVRDLAAEWMGPLTPLDGYPDADLAGIRMPDALRRAYRLLGRRDDLTSNQDQLVPPSKLAPEADGRLVFRRENQACTAWAVADVEHPDPPVEFLVGAEWRPFLTSTSLACAEMVLSETLLGWDDHFDNRWVDRAAIGAVDRVFTRVPFPEYPMWAVPNGPPVRWYSGDDCLLRCDAEEWLWVIARSPAALDAVYAAVPGEWELRTRR</sequence>
<evidence type="ECO:0000313" key="2">
    <source>
        <dbReference type="Proteomes" id="UP000063699"/>
    </source>
</evidence>
<name>A0A0N9ID43_9PSEU</name>
<evidence type="ECO:0000313" key="1">
    <source>
        <dbReference type="EMBL" id="ALG12562.1"/>
    </source>
</evidence>
<protein>
    <recommendedName>
        <fullName evidence="3">Knr4/Smi1-like domain-containing protein</fullName>
    </recommendedName>
</protein>
<reference evidence="1 2" key="1">
    <citation type="submission" date="2015-07" db="EMBL/GenBank/DDBJ databases">
        <title>Genome sequencing of Kibdelosporangium phytohabitans.</title>
        <authorList>
            <person name="Qin S."/>
            <person name="Xing K."/>
        </authorList>
    </citation>
    <scope>NUCLEOTIDE SEQUENCE [LARGE SCALE GENOMIC DNA]</scope>
    <source>
        <strain evidence="1 2">KLBMP1111</strain>
    </source>
</reference>